<sequence>MIRFSRNLPRYVSIGFCEQEADMQRLAKPTDYVLTDVLGKQMYTIPWETRLCPGNPADDPQDGASLYNEFVLAQANGEQSRTPEQQVDDIIEWTLATPGEAARSLAVDLAAAYQGTYQFRIEDLEHWDPQTKAFRAHLIFHNQDLRSLRASQVMALRNRSTT</sequence>
<dbReference type="RefSeq" id="WP_263271324.1">
    <property type="nucleotide sequence ID" value="NZ_CP081201.1"/>
</dbReference>
<keyword evidence="2" id="KW-1185">Reference proteome</keyword>
<gene>
    <name evidence="1" type="ORF">K3169_10180</name>
</gene>
<organism evidence="1 2">
    <name type="scientific">Pseudomonas phytophila</name>
    <dbReference type="NCBI Taxonomy" id="2867264"/>
    <lineage>
        <taxon>Bacteria</taxon>
        <taxon>Pseudomonadati</taxon>
        <taxon>Pseudomonadota</taxon>
        <taxon>Gammaproteobacteria</taxon>
        <taxon>Pseudomonadales</taxon>
        <taxon>Pseudomonadaceae</taxon>
        <taxon>Pseudomonas</taxon>
    </lineage>
</organism>
<evidence type="ECO:0000313" key="2">
    <source>
        <dbReference type="Proteomes" id="UP001063228"/>
    </source>
</evidence>
<dbReference type="Proteomes" id="UP001063228">
    <property type="component" value="Chromosome"/>
</dbReference>
<proteinExistence type="predicted"/>
<evidence type="ECO:0008006" key="3">
    <source>
        <dbReference type="Google" id="ProtNLM"/>
    </source>
</evidence>
<protein>
    <recommendedName>
        <fullName evidence="3">DUF1833 domain-containing protein</fullName>
    </recommendedName>
</protein>
<evidence type="ECO:0000313" key="1">
    <source>
        <dbReference type="EMBL" id="UXZ98197.1"/>
    </source>
</evidence>
<reference evidence="1" key="1">
    <citation type="submission" date="2021-08" db="EMBL/GenBank/DDBJ databases">
        <title>Complete genome sequence of Pseudomonas phytophila.</title>
        <authorList>
            <person name="Weir B.S."/>
            <person name="Templeton M.D."/>
            <person name="Arshed S."/>
            <person name="Andersen M.T."/>
            <person name="Jayaraman J."/>
        </authorList>
    </citation>
    <scope>NUCLEOTIDE SEQUENCE</scope>
    <source>
        <strain evidence="1">ICMP 23753</strain>
    </source>
</reference>
<accession>A0ABY6FJX2</accession>
<name>A0ABY6FJX2_9PSED</name>
<dbReference type="EMBL" id="CP081201">
    <property type="protein sequence ID" value="UXZ98197.1"/>
    <property type="molecule type" value="Genomic_DNA"/>
</dbReference>